<sequence>MLFSPSREPEPQVLIVLESLRTSMRIQALLSRYGVSATPVSLAALDEDRPFTGSRLVVTYTAMIGRVRSALDLPVVNVETQNATR</sequence>
<organism evidence="1 2">
    <name type="scientific">Ciceribacter ferrooxidans</name>
    <dbReference type="NCBI Taxonomy" id="2509717"/>
    <lineage>
        <taxon>Bacteria</taxon>
        <taxon>Pseudomonadati</taxon>
        <taxon>Pseudomonadota</taxon>
        <taxon>Alphaproteobacteria</taxon>
        <taxon>Hyphomicrobiales</taxon>
        <taxon>Rhizobiaceae</taxon>
        <taxon>Ciceribacter</taxon>
    </lineage>
</organism>
<reference evidence="1 2" key="1">
    <citation type="submission" date="2019-01" db="EMBL/GenBank/DDBJ databases">
        <authorList>
            <person name="Deng T."/>
        </authorList>
    </citation>
    <scope>NUCLEOTIDE SEQUENCE [LARGE SCALE GENOMIC DNA]</scope>
    <source>
        <strain evidence="1 2">F8825</strain>
    </source>
</reference>
<proteinExistence type="predicted"/>
<gene>
    <name evidence="1" type="ORF">EUU22_11445</name>
</gene>
<evidence type="ECO:0000313" key="1">
    <source>
        <dbReference type="EMBL" id="RYC11689.1"/>
    </source>
</evidence>
<comment type="caution">
    <text evidence="1">The sequence shown here is derived from an EMBL/GenBank/DDBJ whole genome shotgun (WGS) entry which is preliminary data.</text>
</comment>
<evidence type="ECO:0000313" key="2">
    <source>
        <dbReference type="Proteomes" id="UP000291088"/>
    </source>
</evidence>
<dbReference type="AlphaFoldDB" id="A0A4Q2T4M1"/>
<dbReference type="OrthoDB" id="8299280at2"/>
<name>A0A4Q2T4M1_9HYPH</name>
<dbReference type="RefSeq" id="WP_129332129.1">
    <property type="nucleotide sequence ID" value="NZ_SDVB01000238.1"/>
</dbReference>
<dbReference type="Proteomes" id="UP000291088">
    <property type="component" value="Unassembled WGS sequence"/>
</dbReference>
<keyword evidence="2" id="KW-1185">Reference proteome</keyword>
<dbReference type="EMBL" id="SDVB01000238">
    <property type="protein sequence ID" value="RYC11689.1"/>
    <property type="molecule type" value="Genomic_DNA"/>
</dbReference>
<accession>A0A4Q2T4M1</accession>
<protein>
    <submittedName>
        <fullName evidence="1">Uncharacterized protein</fullName>
    </submittedName>
</protein>